<protein>
    <submittedName>
        <fullName evidence="2">Uncharacterized protein</fullName>
    </submittedName>
</protein>
<dbReference type="WBParaSite" id="PSU_v2.g15745.t1">
    <property type="protein sequence ID" value="PSU_v2.g15745.t1"/>
    <property type="gene ID" value="PSU_v2.g15745"/>
</dbReference>
<sequence length="317" mass="36632">MKKLKKNIFTQEKLIFRDKKTLASESIQHSLKIAKYVQDRGYTKYHVIPTCAKKYRIHSCDAFTHPFLEIEVGEQLPYKFEDYVPRSCNAFCITGFDDNGENEKLIYETVQEENDRHRSKITVLVDPESFPLLLVKPVIIDLIQDLPARLDKSLTKKIPVIVFCDNFSVICACKKDETNYSYLADWNGMFGHDASILIDGEKREFGWEAKELKYNLHESGVFDMVSLMSKELEDITFQHRPALGKDPETKLCSLMTNLIEEHFGVIREATGSPVEEVAFWLLLTNDESKNSRFKERLVESFKPLGIVCHLLKLKVPQ</sequence>
<evidence type="ECO:0000313" key="2">
    <source>
        <dbReference type="WBParaSite" id="PSU_v2.g15745.t1"/>
    </source>
</evidence>
<accession>A0A914Y6C5</accession>
<dbReference type="AlphaFoldDB" id="A0A914Y6C5"/>
<proteinExistence type="predicted"/>
<organism evidence="1 2">
    <name type="scientific">Panagrolaimus superbus</name>
    <dbReference type="NCBI Taxonomy" id="310955"/>
    <lineage>
        <taxon>Eukaryota</taxon>
        <taxon>Metazoa</taxon>
        <taxon>Ecdysozoa</taxon>
        <taxon>Nematoda</taxon>
        <taxon>Chromadorea</taxon>
        <taxon>Rhabditida</taxon>
        <taxon>Tylenchina</taxon>
        <taxon>Panagrolaimomorpha</taxon>
        <taxon>Panagrolaimoidea</taxon>
        <taxon>Panagrolaimidae</taxon>
        <taxon>Panagrolaimus</taxon>
    </lineage>
</organism>
<keyword evidence="1" id="KW-1185">Reference proteome</keyword>
<dbReference type="Proteomes" id="UP000887577">
    <property type="component" value="Unplaced"/>
</dbReference>
<name>A0A914Y6C5_9BILA</name>
<reference evidence="2" key="1">
    <citation type="submission" date="2022-11" db="UniProtKB">
        <authorList>
            <consortium name="WormBaseParasite"/>
        </authorList>
    </citation>
    <scope>IDENTIFICATION</scope>
</reference>
<evidence type="ECO:0000313" key="1">
    <source>
        <dbReference type="Proteomes" id="UP000887577"/>
    </source>
</evidence>